<dbReference type="InterPro" id="IPR023214">
    <property type="entry name" value="HAD_sf"/>
</dbReference>
<protein>
    <submittedName>
        <fullName evidence="5">Haloacid dehalogenase</fullName>
    </submittedName>
</protein>
<dbReference type="SUPFAM" id="SSF56784">
    <property type="entry name" value="HAD-like"/>
    <property type="match status" value="1"/>
</dbReference>
<gene>
    <name evidence="5" type="ORF">AEAE_0358</name>
</gene>
<evidence type="ECO:0000256" key="2">
    <source>
        <dbReference type="ARBA" id="ARBA00022723"/>
    </source>
</evidence>
<keyword evidence="6" id="KW-1185">Reference proteome</keyword>
<name>A0A261F9P4_9BIFI</name>
<keyword evidence="2" id="KW-0479">Metal-binding</keyword>
<keyword evidence="3" id="KW-0378">Hydrolase</keyword>
<dbReference type="SFLD" id="SFLDG01129">
    <property type="entry name" value="C1.5:_HAD__Beta-PGM__Phosphata"/>
    <property type="match status" value="1"/>
</dbReference>
<evidence type="ECO:0000313" key="5">
    <source>
        <dbReference type="EMBL" id="OZG55870.1"/>
    </source>
</evidence>
<proteinExistence type="predicted"/>
<dbReference type="InterPro" id="IPR036412">
    <property type="entry name" value="HAD-like_sf"/>
</dbReference>
<dbReference type="EMBL" id="MWWU01000002">
    <property type="protein sequence ID" value="OZG55870.1"/>
    <property type="molecule type" value="Genomic_DNA"/>
</dbReference>
<dbReference type="NCBIfam" id="TIGR01549">
    <property type="entry name" value="HAD-SF-IA-v1"/>
    <property type="match status" value="1"/>
</dbReference>
<evidence type="ECO:0000256" key="1">
    <source>
        <dbReference type="ARBA" id="ARBA00001946"/>
    </source>
</evidence>
<comment type="cofactor">
    <cofactor evidence="1">
        <name>Mg(2+)</name>
        <dbReference type="ChEBI" id="CHEBI:18420"/>
    </cofactor>
</comment>
<dbReference type="PANTHER" id="PTHR46470">
    <property type="entry name" value="N-ACYLNEURAMINATE-9-PHOSPHATASE"/>
    <property type="match status" value="1"/>
</dbReference>
<evidence type="ECO:0000256" key="3">
    <source>
        <dbReference type="ARBA" id="ARBA00022801"/>
    </source>
</evidence>
<accession>A0A261F9P4</accession>
<dbReference type="InterPro" id="IPR006439">
    <property type="entry name" value="HAD-SF_hydro_IA"/>
</dbReference>
<dbReference type="PANTHER" id="PTHR46470:SF2">
    <property type="entry name" value="GLYCERALDEHYDE 3-PHOSPHATE PHOSPHATASE"/>
    <property type="match status" value="1"/>
</dbReference>
<dbReference type="OrthoDB" id="9810501at2"/>
<dbReference type="Gene3D" id="3.40.50.1000">
    <property type="entry name" value="HAD superfamily/HAD-like"/>
    <property type="match status" value="1"/>
</dbReference>
<keyword evidence="4" id="KW-0460">Magnesium</keyword>
<sequence>MDKHYKAIFFDLYGTLIDVWTEEEADLTFETFFAWLNSQGAQFSTPEEVHNVYSQALAQVQAALPGGKEDLDHEFDVAPVFARILRAGGFGDSQISEKFVARAAWNFRMASNLRMRAFPSAAKLLALLKAWEIPTVLVSNAQALYTRPELEECGLAHSFTHILISSEQGVRKPGKQFFQRALQLVQCQSESVLMVGNEELNDIVGARKVGMDAAYLQTLKPEWGQPYISPTAVMSFAGADYRNLAFFIARCNELSDEQVAMIDEYLPHN</sequence>
<reference evidence="5 6" key="1">
    <citation type="journal article" date="2017" name="BMC Genomics">
        <title>Comparative genomic and phylogenomic analyses of the Bifidobacteriaceae family.</title>
        <authorList>
            <person name="Lugli G.A."/>
            <person name="Milani C."/>
            <person name="Turroni F."/>
            <person name="Duranti S."/>
            <person name="Mancabelli L."/>
            <person name="Mangifesta M."/>
            <person name="Ferrario C."/>
            <person name="Modesto M."/>
            <person name="Mattarelli P."/>
            <person name="Jiri K."/>
            <person name="van Sinderen D."/>
            <person name="Ventura M."/>
        </authorList>
    </citation>
    <scope>NUCLEOTIDE SEQUENCE [LARGE SCALE GENOMIC DNA]</scope>
    <source>
        <strain evidence="5 6">LMG 21773</strain>
    </source>
</reference>
<evidence type="ECO:0000313" key="6">
    <source>
        <dbReference type="Proteomes" id="UP000228976"/>
    </source>
</evidence>
<dbReference type="InterPro" id="IPR051400">
    <property type="entry name" value="HAD-like_hydrolase"/>
</dbReference>
<dbReference type="GO" id="GO:0016791">
    <property type="term" value="F:phosphatase activity"/>
    <property type="evidence" value="ECO:0007669"/>
    <property type="project" value="TreeGrafter"/>
</dbReference>
<dbReference type="AlphaFoldDB" id="A0A261F9P4"/>
<comment type="caution">
    <text evidence="5">The sequence shown here is derived from an EMBL/GenBank/DDBJ whole genome shotgun (WGS) entry which is preliminary data.</text>
</comment>
<dbReference type="RefSeq" id="WP_094689473.1">
    <property type="nucleotide sequence ID" value="NZ_JACBYZ010000001.1"/>
</dbReference>
<organism evidence="5 6">
    <name type="scientific">Aeriscardovia aeriphila</name>
    <dbReference type="NCBI Taxonomy" id="218139"/>
    <lineage>
        <taxon>Bacteria</taxon>
        <taxon>Bacillati</taxon>
        <taxon>Actinomycetota</taxon>
        <taxon>Actinomycetes</taxon>
        <taxon>Bifidobacteriales</taxon>
        <taxon>Bifidobacteriaceae</taxon>
        <taxon>Aeriscardovia</taxon>
    </lineage>
</organism>
<evidence type="ECO:0000256" key="4">
    <source>
        <dbReference type="ARBA" id="ARBA00022842"/>
    </source>
</evidence>
<dbReference type="Pfam" id="PF00702">
    <property type="entry name" value="Hydrolase"/>
    <property type="match status" value="1"/>
</dbReference>
<dbReference type="Gene3D" id="1.20.120.710">
    <property type="entry name" value="Haloacid dehalogenase hydrolase-like domain"/>
    <property type="match status" value="1"/>
</dbReference>
<dbReference type="GO" id="GO:0044281">
    <property type="term" value="P:small molecule metabolic process"/>
    <property type="evidence" value="ECO:0007669"/>
    <property type="project" value="UniProtKB-ARBA"/>
</dbReference>
<dbReference type="GO" id="GO:0046872">
    <property type="term" value="F:metal ion binding"/>
    <property type="evidence" value="ECO:0007669"/>
    <property type="project" value="UniProtKB-KW"/>
</dbReference>
<dbReference type="Proteomes" id="UP000228976">
    <property type="component" value="Unassembled WGS sequence"/>
</dbReference>
<dbReference type="SFLD" id="SFLDS00003">
    <property type="entry name" value="Haloacid_Dehalogenase"/>
    <property type="match status" value="1"/>
</dbReference>